<evidence type="ECO:0000313" key="2">
    <source>
        <dbReference type="Proteomes" id="UP000265520"/>
    </source>
</evidence>
<protein>
    <submittedName>
        <fullName evidence="1">Uncharacterized protein</fullName>
    </submittedName>
</protein>
<organism evidence="1 2">
    <name type="scientific">Trifolium medium</name>
    <dbReference type="NCBI Taxonomy" id="97028"/>
    <lineage>
        <taxon>Eukaryota</taxon>
        <taxon>Viridiplantae</taxon>
        <taxon>Streptophyta</taxon>
        <taxon>Embryophyta</taxon>
        <taxon>Tracheophyta</taxon>
        <taxon>Spermatophyta</taxon>
        <taxon>Magnoliopsida</taxon>
        <taxon>eudicotyledons</taxon>
        <taxon>Gunneridae</taxon>
        <taxon>Pentapetalae</taxon>
        <taxon>rosids</taxon>
        <taxon>fabids</taxon>
        <taxon>Fabales</taxon>
        <taxon>Fabaceae</taxon>
        <taxon>Papilionoideae</taxon>
        <taxon>50 kb inversion clade</taxon>
        <taxon>NPAAA clade</taxon>
        <taxon>Hologalegina</taxon>
        <taxon>IRL clade</taxon>
        <taxon>Trifolieae</taxon>
        <taxon>Trifolium</taxon>
    </lineage>
</organism>
<name>A0A392UWU3_9FABA</name>
<dbReference type="EMBL" id="LXQA010978926">
    <property type="protein sequence ID" value="MCI79673.1"/>
    <property type="molecule type" value="Genomic_DNA"/>
</dbReference>
<keyword evidence="2" id="KW-1185">Reference proteome</keyword>
<reference evidence="1 2" key="1">
    <citation type="journal article" date="2018" name="Front. Plant Sci.">
        <title>Red Clover (Trifolium pratense) and Zigzag Clover (T. medium) - A Picture of Genomic Similarities and Differences.</title>
        <authorList>
            <person name="Dluhosova J."/>
            <person name="Istvanek J."/>
            <person name="Nedelnik J."/>
            <person name="Repkova J."/>
        </authorList>
    </citation>
    <scope>NUCLEOTIDE SEQUENCE [LARGE SCALE GENOMIC DNA]</scope>
    <source>
        <strain evidence="2">cv. 10/8</strain>
        <tissue evidence="1">Leaf</tissue>
    </source>
</reference>
<dbReference type="Proteomes" id="UP000265520">
    <property type="component" value="Unassembled WGS sequence"/>
</dbReference>
<dbReference type="AlphaFoldDB" id="A0A392UWU3"/>
<comment type="caution">
    <text evidence="1">The sequence shown here is derived from an EMBL/GenBank/DDBJ whole genome shotgun (WGS) entry which is preliminary data.</text>
</comment>
<proteinExistence type="predicted"/>
<evidence type="ECO:0000313" key="1">
    <source>
        <dbReference type="EMBL" id="MCI79673.1"/>
    </source>
</evidence>
<accession>A0A392UWU3</accession>
<sequence length="42" mass="4762">MPPARRAGSGGALRRDAEDVWNFFCHLRVAQERIARHASQLD</sequence>